<evidence type="ECO:0000256" key="4">
    <source>
        <dbReference type="ARBA" id="ARBA00022807"/>
    </source>
</evidence>
<keyword evidence="3" id="KW-0378">Hydrolase</keyword>
<name>A0ABY3YE95_9NEIS</name>
<keyword evidence="8" id="KW-1185">Reference proteome</keyword>
<keyword evidence="4" id="KW-0788">Thiol protease</keyword>
<sequence length="268" mass="30083">MSEIQERQNQRIIGFAEANFSKSTHEYGRHDLAGRSANSRGEKIDPSRFNEDKDHDGRKGVDCSSLVYYSLHGAGFNLKKSAGEFTTHTLFQGNKLTGYAKENFDVLPSSAKTDGSLKPGDLLMMTMPNGAQHIAIFKEYDEKGRIHFFGSQTSTGPAEVVMTGNSYWDNKTIFHGALRAKENFIKPEMKPQVEETKQQSKFEELSAMLKGLVSDADGSYARKVLADNSDEVARFNQIANERIEQEKVQELAVQENKNEQQRGFSRSL</sequence>
<evidence type="ECO:0000313" key="8">
    <source>
        <dbReference type="Proteomes" id="UP000829504"/>
    </source>
</evidence>
<accession>A0ABY3YE95</accession>
<evidence type="ECO:0000256" key="2">
    <source>
        <dbReference type="ARBA" id="ARBA00022670"/>
    </source>
</evidence>
<evidence type="ECO:0000256" key="1">
    <source>
        <dbReference type="ARBA" id="ARBA00007074"/>
    </source>
</evidence>
<protein>
    <submittedName>
        <fullName evidence="7">C40 family peptidase</fullName>
    </submittedName>
</protein>
<dbReference type="InterPro" id="IPR038765">
    <property type="entry name" value="Papain-like_cys_pep_sf"/>
</dbReference>
<comment type="similarity">
    <text evidence="1">Belongs to the peptidase C40 family.</text>
</comment>
<feature type="region of interest" description="Disordered" evidence="5">
    <location>
        <begin position="26"/>
        <end position="58"/>
    </location>
</feature>
<dbReference type="Proteomes" id="UP000829504">
    <property type="component" value="Chromosome"/>
</dbReference>
<evidence type="ECO:0000256" key="5">
    <source>
        <dbReference type="SAM" id="MobiDB-lite"/>
    </source>
</evidence>
<keyword evidence="2" id="KW-0645">Protease</keyword>
<proteinExistence type="inferred from homology"/>
<gene>
    <name evidence="7" type="ORF">MON37_11570</name>
</gene>
<evidence type="ECO:0000313" key="7">
    <source>
        <dbReference type="EMBL" id="UNV87264.1"/>
    </source>
</evidence>
<dbReference type="InterPro" id="IPR000064">
    <property type="entry name" value="NLP_P60_dom"/>
</dbReference>
<dbReference type="EMBL" id="CP094242">
    <property type="protein sequence ID" value="UNV87264.1"/>
    <property type="molecule type" value="Genomic_DNA"/>
</dbReference>
<dbReference type="Pfam" id="PF00877">
    <property type="entry name" value="NLPC_P60"/>
    <property type="match status" value="1"/>
</dbReference>
<evidence type="ECO:0000256" key="3">
    <source>
        <dbReference type="ARBA" id="ARBA00022801"/>
    </source>
</evidence>
<dbReference type="Gene3D" id="3.90.1720.10">
    <property type="entry name" value="endopeptidase domain like (from Nostoc punctiforme)"/>
    <property type="match status" value="1"/>
</dbReference>
<dbReference type="RefSeq" id="WP_070859338.1">
    <property type="nucleotide sequence ID" value="NZ_CP094242.1"/>
</dbReference>
<organism evidence="7 8">
    <name type="scientific">Morococcus cerebrosus</name>
    <dbReference type="NCBI Taxonomy" id="1056807"/>
    <lineage>
        <taxon>Bacteria</taxon>
        <taxon>Pseudomonadati</taxon>
        <taxon>Pseudomonadota</taxon>
        <taxon>Betaproteobacteria</taxon>
        <taxon>Neisseriales</taxon>
        <taxon>Neisseriaceae</taxon>
        <taxon>Morococcus</taxon>
    </lineage>
</organism>
<reference evidence="7 8" key="1">
    <citation type="submission" date="2022-03" db="EMBL/GenBank/DDBJ databases">
        <title>Genome sequencing of Morococcus cerebrosus.</title>
        <authorList>
            <person name="Baek M.-G."/>
            <person name="Yi H."/>
        </authorList>
    </citation>
    <scope>NUCLEOTIDE SEQUENCE [LARGE SCALE GENOMIC DNA]</scope>
    <source>
        <strain evidence="7 8">CIP 81.93</strain>
    </source>
</reference>
<dbReference type="SUPFAM" id="SSF54001">
    <property type="entry name" value="Cysteine proteinases"/>
    <property type="match status" value="1"/>
</dbReference>
<feature type="compositionally biased region" description="Basic and acidic residues" evidence="5">
    <location>
        <begin position="40"/>
        <end position="58"/>
    </location>
</feature>
<feature type="domain" description="NlpC/P60" evidence="6">
    <location>
        <begin position="58"/>
        <end position="172"/>
    </location>
</feature>
<evidence type="ECO:0000259" key="6">
    <source>
        <dbReference type="Pfam" id="PF00877"/>
    </source>
</evidence>